<dbReference type="AlphaFoldDB" id="A0A0Q0HLJ7"/>
<reference evidence="1 2" key="1">
    <citation type="submission" date="2015-09" db="EMBL/GenBank/DDBJ databases">
        <title>Genome announcement of multiple Pseudomonas syringae strains.</title>
        <authorList>
            <person name="Thakur S."/>
            <person name="Wang P.W."/>
            <person name="Gong Y."/>
            <person name="Weir B.S."/>
            <person name="Guttman D.S."/>
        </authorList>
    </citation>
    <scope>NUCLEOTIDE SEQUENCE [LARGE SCALE GENOMIC DNA]</scope>
    <source>
        <strain evidence="1 2">ICMP16929</strain>
    </source>
</reference>
<proteinExistence type="predicted"/>
<comment type="caution">
    <text evidence="1">The sequence shown here is derived from an EMBL/GenBank/DDBJ whole genome shotgun (WGS) entry which is preliminary data.</text>
</comment>
<gene>
    <name evidence="1" type="ORF">ALO94_201149</name>
</gene>
<evidence type="ECO:0000313" key="2">
    <source>
        <dbReference type="Proteomes" id="UP000050384"/>
    </source>
</evidence>
<accession>A0A0Q0HLJ7</accession>
<dbReference type="EMBL" id="LJRI01000786">
    <property type="protein sequence ID" value="KPY90132.1"/>
    <property type="molecule type" value="Genomic_DNA"/>
</dbReference>
<organism evidence="1 2">
    <name type="scientific">Pseudomonas syringae pv. spinaceae</name>
    <dbReference type="NCBI Taxonomy" id="264459"/>
    <lineage>
        <taxon>Bacteria</taxon>
        <taxon>Pseudomonadati</taxon>
        <taxon>Pseudomonadota</taxon>
        <taxon>Gammaproteobacteria</taxon>
        <taxon>Pseudomonadales</taxon>
        <taxon>Pseudomonadaceae</taxon>
        <taxon>Pseudomonas</taxon>
        <taxon>Pseudomonas syringae</taxon>
    </lineage>
</organism>
<evidence type="ECO:0000313" key="1">
    <source>
        <dbReference type="EMBL" id="KPY90132.1"/>
    </source>
</evidence>
<dbReference type="Proteomes" id="UP000050384">
    <property type="component" value="Unassembled WGS sequence"/>
</dbReference>
<sequence length="267" mass="29078">MSAQLDVDVATLGNLDGVFQRLGQIAEQFGHFFRAFQVLLVAVVVRAPRIVQRPAFADAHAGLVRLEISLVDKAHIVGRDQRCTVALGQGNRGVQMLFIIGAIGTLHFYVEAVRKHGQPFAQQLVRFSWIATEQRHADLAFLGCGQRNHALAGLRDPLALNDDLAITLTLDETTGNQLGEVAIALGVHGQQADATERGVFIAAGQPQIDATDRLDPGALSGFVELDQRTHVVLIGHRHGRHVHAGQRLDQRFDPDQTVNQRVLGVQA</sequence>
<protein>
    <submittedName>
        <fullName evidence="1">Permease</fullName>
    </submittedName>
</protein>
<name>A0A0Q0HLJ7_PSESX</name>
<dbReference type="AntiFam" id="ANF00080">
    <property type="entry name" value="Shadow ORF (opposite dnaE)"/>
</dbReference>